<sequence length="30" mass="3339">MTEFQQQLHEHGYYSGVDGIFGPKTAAAVR</sequence>
<dbReference type="Pfam" id="PF01471">
    <property type="entry name" value="PG_binding_1"/>
    <property type="match status" value="1"/>
</dbReference>
<proteinExistence type="predicted"/>
<dbReference type="SUPFAM" id="SSF47090">
    <property type="entry name" value="PGBD-like"/>
    <property type="match status" value="1"/>
</dbReference>
<dbReference type="Gene3D" id="1.10.101.10">
    <property type="entry name" value="PGBD-like superfamily/PGBD"/>
    <property type="match status" value="1"/>
</dbReference>
<name>A0ABV6NHL8_9BACI</name>
<comment type="caution">
    <text evidence="2">The sequence shown here is derived from an EMBL/GenBank/DDBJ whole genome shotgun (WGS) entry which is preliminary data.</text>
</comment>
<dbReference type="Proteomes" id="UP001589833">
    <property type="component" value="Unassembled WGS sequence"/>
</dbReference>
<dbReference type="InterPro" id="IPR036365">
    <property type="entry name" value="PGBD-like_sf"/>
</dbReference>
<dbReference type="InterPro" id="IPR036366">
    <property type="entry name" value="PGBDSf"/>
</dbReference>
<dbReference type="EMBL" id="JBHLTR010000017">
    <property type="protein sequence ID" value="MFC0559939.1"/>
    <property type="molecule type" value="Genomic_DNA"/>
</dbReference>
<feature type="domain" description="Peptidoglycan binding-like" evidence="1">
    <location>
        <begin position="2"/>
        <end position="30"/>
    </location>
</feature>
<keyword evidence="3" id="KW-1185">Reference proteome</keyword>
<organism evidence="2 3">
    <name type="scientific">Halalkalibacter alkalisediminis</name>
    <dbReference type="NCBI Taxonomy" id="935616"/>
    <lineage>
        <taxon>Bacteria</taxon>
        <taxon>Bacillati</taxon>
        <taxon>Bacillota</taxon>
        <taxon>Bacilli</taxon>
        <taxon>Bacillales</taxon>
        <taxon>Bacillaceae</taxon>
        <taxon>Halalkalibacter</taxon>
    </lineage>
</organism>
<accession>A0ABV6NHL8</accession>
<protein>
    <submittedName>
        <fullName evidence="2">Peptidoglycan-binding protein</fullName>
    </submittedName>
</protein>
<evidence type="ECO:0000313" key="2">
    <source>
        <dbReference type="EMBL" id="MFC0559939.1"/>
    </source>
</evidence>
<dbReference type="RefSeq" id="WP_273840920.1">
    <property type="nucleotide sequence ID" value="NZ_JAQQWT010000002.1"/>
</dbReference>
<reference evidence="2 3" key="1">
    <citation type="submission" date="2024-09" db="EMBL/GenBank/DDBJ databases">
        <authorList>
            <person name="Sun Q."/>
            <person name="Mori K."/>
        </authorList>
    </citation>
    <scope>NUCLEOTIDE SEQUENCE [LARGE SCALE GENOMIC DNA]</scope>
    <source>
        <strain evidence="2 3">NCAIM B.02301</strain>
    </source>
</reference>
<gene>
    <name evidence="2" type="ORF">ACFFH4_12840</name>
</gene>
<dbReference type="InterPro" id="IPR002477">
    <property type="entry name" value="Peptidoglycan-bd-like"/>
</dbReference>
<evidence type="ECO:0000259" key="1">
    <source>
        <dbReference type="Pfam" id="PF01471"/>
    </source>
</evidence>
<evidence type="ECO:0000313" key="3">
    <source>
        <dbReference type="Proteomes" id="UP001589833"/>
    </source>
</evidence>